<dbReference type="InterPro" id="IPR025287">
    <property type="entry name" value="WAK_GUB"/>
</dbReference>
<feature type="binding site" evidence="20">
    <location>
        <position position="451"/>
    </location>
    <ligand>
        <name>ATP</name>
        <dbReference type="ChEBI" id="CHEBI:30616"/>
    </ligand>
</feature>
<dbReference type="InterPro" id="IPR011009">
    <property type="entry name" value="Kinase-like_dom_sf"/>
</dbReference>
<comment type="function">
    <text evidence="18">Serine/threonine-protein kinase that may function as a signaling receptor of extracellular matrix component. Binding to pectin may have significance in the control of cell expansion, morphogenesis and development.</text>
</comment>
<proteinExistence type="predicted"/>
<dbReference type="PROSITE" id="PS00108">
    <property type="entry name" value="PROTEIN_KINASE_ST"/>
    <property type="match status" value="1"/>
</dbReference>
<evidence type="ECO:0000256" key="2">
    <source>
        <dbReference type="ARBA" id="ARBA00022527"/>
    </source>
</evidence>
<comment type="caution">
    <text evidence="19">Lacks conserved residue(s) required for the propagation of feature annotation.</text>
</comment>
<evidence type="ECO:0000259" key="25">
    <source>
        <dbReference type="PROSITE" id="PS50026"/>
    </source>
</evidence>
<protein>
    <submittedName>
        <fullName evidence="26">Uncharacterized protein</fullName>
    </submittedName>
</protein>
<dbReference type="PANTHER" id="PTHR27005:SF468">
    <property type="entry name" value="OS01G0310500 PROTEIN"/>
    <property type="match status" value="1"/>
</dbReference>
<accession>A0ABD3KH71</accession>
<evidence type="ECO:0000256" key="16">
    <source>
        <dbReference type="ARBA" id="ARBA00047558"/>
    </source>
</evidence>
<dbReference type="InterPro" id="IPR000742">
    <property type="entry name" value="EGF"/>
</dbReference>
<keyword evidence="14 19" id="KW-1015">Disulfide bond</keyword>
<dbReference type="SMART" id="SM00181">
    <property type="entry name" value="EGF"/>
    <property type="match status" value="2"/>
</dbReference>
<dbReference type="GO" id="GO:0005524">
    <property type="term" value="F:ATP binding"/>
    <property type="evidence" value="ECO:0007669"/>
    <property type="project" value="UniProtKB-UniRule"/>
</dbReference>
<evidence type="ECO:0000256" key="9">
    <source>
        <dbReference type="ARBA" id="ARBA00022741"/>
    </source>
</evidence>
<keyword evidence="4" id="KW-0597">Phosphoprotein</keyword>
<evidence type="ECO:0000256" key="4">
    <source>
        <dbReference type="ARBA" id="ARBA00022553"/>
    </source>
</evidence>
<dbReference type="PROSITE" id="PS00010">
    <property type="entry name" value="ASX_HYDROXYL"/>
    <property type="match status" value="1"/>
</dbReference>
<feature type="domain" description="EGF-like" evidence="25">
    <location>
        <begin position="295"/>
        <end position="332"/>
    </location>
</feature>
<dbReference type="InterPro" id="IPR000719">
    <property type="entry name" value="Prot_kinase_dom"/>
</dbReference>
<dbReference type="InterPro" id="IPR018097">
    <property type="entry name" value="EGF_Ca-bd_CS"/>
</dbReference>
<dbReference type="SUPFAM" id="SSF56112">
    <property type="entry name" value="Protein kinase-like (PK-like)"/>
    <property type="match status" value="1"/>
</dbReference>
<evidence type="ECO:0000313" key="26">
    <source>
        <dbReference type="EMBL" id="KAL3737271.1"/>
    </source>
</evidence>
<name>A0ABD3KH71_EUCGL</name>
<evidence type="ECO:0000256" key="10">
    <source>
        <dbReference type="ARBA" id="ARBA00022777"/>
    </source>
</evidence>
<dbReference type="InterPro" id="IPR017441">
    <property type="entry name" value="Protein_kinase_ATP_BS"/>
</dbReference>
<evidence type="ECO:0000313" key="27">
    <source>
        <dbReference type="Proteomes" id="UP001634007"/>
    </source>
</evidence>
<feature type="transmembrane region" description="Helical" evidence="22">
    <location>
        <begin position="345"/>
        <end position="371"/>
    </location>
</feature>
<dbReference type="InterPro" id="IPR045274">
    <property type="entry name" value="WAK-like"/>
</dbReference>
<dbReference type="InterPro" id="IPR049883">
    <property type="entry name" value="NOTCH1_EGF-like"/>
</dbReference>
<gene>
    <name evidence="26" type="ORF">ACJRO7_026096</name>
</gene>
<keyword evidence="15" id="KW-0325">Glycoprotein</keyword>
<dbReference type="GO" id="GO:0016020">
    <property type="term" value="C:membrane"/>
    <property type="evidence" value="ECO:0007669"/>
    <property type="project" value="UniProtKB-SubCell"/>
</dbReference>
<evidence type="ECO:0000256" key="15">
    <source>
        <dbReference type="ARBA" id="ARBA00023180"/>
    </source>
</evidence>
<sequence length="752" mass="83323">MVFHKLLLRVVVIGAFLGPYHNHMTEAVDSRTKPECRSTCGNLSIPYPFGSNDSDPHCRIDPPSFRVVCDDSTDPPIPYMNRRDGDLQILDVSLEDHEIRVNVSTICYDSSGNRKSISYADLFLAIFPISSAKNKFTAVGCDTLAFAQNRSGKISFGCTSSCGDVSDVSNGSCSGVGCCEISISKNSFGYGINIWGNSNHSDVVDFNPCSSAFVAEIGSYNFSVGDLKELKFNKSTLILDWAIGNQTCEEAKKNSTSFMCKNNTACNNAENGSGYKCTCSKGYQGNPYLDTGCHDIDECADPKKYPCQGKCENVDGSYTCSCPKGYHGNGTKGNGDGQVCTTNSLYLMEILVGVTVAIIALLFIIGFLYLGHKKMKLIRLKEQYFKQNGGLLLQQQLNEPDKSIKAAKIFSAEELEKATNNYNESRIVGQGGYGTVYKGLLPNDMVVAIKKSKFVDRSQIEQFINEVIVLSQINHRNVVKLLGCCLETEVPLLVYEFVGNGTLFDHIHNPNKSSKLSWKTRLRIASETAEVLSYLHSATSIPIIHRDVKSANILLDANYTAKVSDFRASRLIPLDQTQLFTMVKGTWGYLDPEYLHTSQLTEKCDVYSFGVVLVELLTGKKALSFDRPEEERSLAMYFLLSLENDKLFQIVEEVIANEGINEQVRKVAILAKRCLTIKGEERPTMKEVAIELEGLRTMADLTGDSHTNVNQEEMVHLPREKTDVYMDISGPMNTGYTDSMEDHNMPIYSSGR</sequence>
<dbReference type="FunFam" id="1.10.510.10:FF:000084">
    <property type="entry name" value="Wall-associated receptor kinase 2"/>
    <property type="match status" value="1"/>
</dbReference>
<dbReference type="PROSITE" id="PS50026">
    <property type="entry name" value="EGF_3"/>
    <property type="match status" value="2"/>
</dbReference>
<dbReference type="FunFam" id="2.10.25.10:FF:000038">
    <property type="entry name" value="Fibrillin 2"/>
    <property type="match status" value="1"/>
</dbReference>
<feature type="region of interest" description="Disordered" evidence="21">
    <location>
        <begin position="733"/>
        <end position="752"/>
    </location>
</feature>
<evidence type="ECO:0000256" key="17">
    <source>
        <dbReference type="ARBA" id="ARBA00047951"/>
    </source>
</evidence>
<evidence type="ECO:0000256" key="20">
    <source>
        <dbReference type="PROSITE-ProRule" id="PRU10141"/>
    </source>
</evidence>
<dbReference type="EMBL" id="JBJKBG010000006">
    <property type="protein sequence ID" value="KAL3737271.1"/>
    <property type="molecule type" value="Genomic_DNA"/>
</dbReference>
<keyword evidence="2" id="KW-0723">Serine/threonine-protein kinase</keyword>
<dbReference type="PROSITE" id="PS50011">
    <property type="entry name" value="PROTEIN_KINASE_DOM"/>
    <property type="match status" value="1"/>
</dbReference>
<keyword evidence="27" id="KW-1185">Reference proteome</keyword>
<evidence type="ECO:0000256" key="3">
    <source>
        <dbReference type="ARBA" id="ARBA00022536"/>
    </source>
</evidence>
<evidence type="ECO:0000256" key="1">
    <source>
        <dbReference type="ARBA" id="ARBA00004479"/>
    </source>
</evidence>
<comment type="caution">
    <text evidence="26">The sequence shown here is derived from an EMBL/GenBank/DDBJ whole genome shotgun (WGS) entry which is preliminary data.</text>
</comment>
<dbReference type="PANTHER" id="PTHR27005">
    <property type="entry name" value="WALL-ASSOCIATED RECEPTOR KINASE-LIKE 21"/>
    <property type="match status" value="1"/>
</dbReference>
<dbReference type="InterPro" id="IPR008271">
    <property type="entry name" value="Ser/Thr_kinase_AS"/>
</dbReference>
<evidence type="ECO:0000256" key="19">
    <source>
        <dbReference type="PROSITE-ProRule" id="PRU00076"/>
    </source>
</evidence>
<evidence type="ECO:0000256" key="21">
    <source>
        <dbReference type="SAM" id="MobiDB-lite"/>
    </source>
</evidence>
<dbReference type="CDD" id="cd14066">
    <property type="entry name" value="STKc_IRAK"/>
    <property type="match status" value="1"/>
</dbReference>
<dbReference type="SMART" id="SM00179">
    <property type="entry name" value="EGF_CA"/>
    <property type="match status" value="1"/>
</dbReference>
<dbReference type="GO" id="GO:0004674">
    <property type="term" value="F:protein serine/threonine kinase activity"/>
    <property type="evidence" value="ECO:0007669"/>
    <property type="project" value="UniProtKB-KW"/>
</dbReference>
<comment type="subcellular location">
    <subcellularLocation>
        <location evidence="1">Membrane</location>
        <topology evidence="1">Single-pass type I membrane protein</topology>
    </subcellularLocation>
</comment>
<dbReference type="Gene3D" id="2.10.25.10">
    <property type="entry name" value="Laminin"/>
    <property type="match status" value="2"/>
</dbReference>
<dbReference type="AlphaFoldDB" id="A0ABD3KH71"/>
<dbReference type="PROSITE" id="PS00107">
    <property type="entry name" value="PROTEIN_KINASE_ATP"/>
    <property type="match status" value="1"/>
</dbReference>
<dbReference type="SMART" id="SM00220">
    <property type="entry name" value="S_TKc"/>
    <property type="match status" value="1"/>
</dbReference>
<feature type="chain" id="PRO_5044781233" evidence="23">
    <location>
        <begin position="23"/>
        <end position="752"/>
    </location>
</feature>
<keyword evidence="5" id="KW-0808">Transferase</keyword>
<keyword evidence="3 19" id="KW-0245">EGF-like domain</keyword>
<comment type="catalytic activity">
    <reaction evidence="17">
        <text>L-threonyl-[protein] + ATP = O-phospho-L-threonyl-[protein] + ADP + H(+)</text>
        <dbReference type="Rhea" id="RHEA:46608"/>
        <dbReference type="Rhea" id="RHEA-COMP:11060"/>
        <dbReference type="Rhea" id="RHEA-COMP:11605"/>
        <dbReference type="ChEBI" id="CHEBI:15378"/>
        <dbReference type="ChEBI" id="CHEBI:30013"/>
        <dbReference type="ChEBI" id="CHEBI:30616"/>
        <dbReference type="ChEBI" id="CHEBI:61977"/>
        <dbReference type="ChEBI" id="CHEBI:456216"/>
    </reaction>
</comment>
<dbReference type="Pfam" id="PF13947">
    <property type="entry name" value="GUB_WAK_bind"/>
    <property type="match status" value="1"/>
</dbReference>
<dbReference type="Gene3D" id="1.10.510.10">
    <property type="entry name" value="Transferase(Phosphotransferase) domain 1"/>
    <property type="match status" value="1"/>
</dbReference>
<evidence type="ECO:0000256" key="7">
    <source>
        <dbReference type="ARBA" id="ARBA00022729"/>
    </source>
</evidence>
<keyword evidence="8" id="KW-0677">Repeat</keyword>
<evidence type="ECO:0000256" key="12">
    <source>
        <dbReference type="ARBA" id="ARBA00022989"/>
    </source>
</evidence>
<evidence type="ECO:0000256" key="22">
    <source>
        <dbReference type="SAM" id="Phobius"/>
    </source>
</evidence>
<evidence type="ECO:0000256" key="14">
    <source>
        <dbReference type="ARBA" id="ARBA00023157"/>
    </source>
</evidence>
<keyword evidence="7 23" id="KW-0732">Signal</keyword>
<reference evidence="26 27" key="1">
    <citation type="submission" date="2024-11" db="EMBL/GenBank/DDBJ databases">
        <title>Chromosome-level genome assembly of Eucalyptus globulus Labill. provides insights into its genome evolution.</title>
        <authorList>
            <person name="Li X."/>
        </authorList>
    </citation>
    <scope>NUCLEOTIDE SEQUENCE [LARGE SCALE GENOMIC DNA]</scope>
    <source>
        <strain evidence="26">CL2024</strain>
        <tissue evidence="26">Fresh tender leaves</tissue>
    </source>
</reference>
<keyword evidence="6 22" id="KW-0812">Transmembrane</keyword>
<evidence type="ECO:0000256" key="13">
    <source>
        <dbReference type="ARBA" id="ARBA00023136"/>
    </source>
</evidence>
<dbReference type="PROSITE" id="PS01187">
    <property type="entry name" value="EGF_CA"/>
    <property type="match status" value="1"/>
</dbReference>
<dbReference type="SUPFAM" id="SSF57196">
    <property type="entry name" value="EGF/Laminin"/>
    <property type="match status" value="1"/>
</dbReference>
<keyword evidence="13 22" id="KW-0472">Membrane</keyword>
<evidence type="ECO:0000256" key="11">
    <source>
        <dbReference type="ARBA" id="ARBA00022840"/>
    </source>
</evidence>
<dbReference type="InterPro" id="IPR000152">
    <property type="entry name" value="EGF-type_Asp/Asn_hydroxyl_site"/>
</dbReference>
<evidence type="ECO:0000256" key="8">
    <source>
        <dbReference type="ARBA" id="ARBA00022737"/>
    </source>
</evidence>
<evidence type="ECO:0000256" key="18">
    <source>
        <dbReference type="ARBA" id="ARBA00058961"/>
    </source>
</evidence>
<dbReference type="CDD" id="cd00054">
    <property type="entry name" value="EGF_CA"/>
    <property type="match status" value="1"/>
</dbReference>
<feature type="disulfide bond" evidence="19">
    <location>
        <begin position="260"/>
        <end position="277"/>
    </location>
</feature>
<feature type="domain" description="EGF-like" evidence="25">
    <location>
        <begin position="252"/>
        <end position="294"/>
    </location>
</feature>
<keyword evidence="11 20" id="KW-0067">ATP-binding</keyword>
<dbReference type="FunFam" id="2.10.25.10:FF:000628">
    <property type="entry name" value="Wall-associated receptor kinase 2"/>
    <property type="match status" value="1"/>
</dbReference>
<feature type="signal peptide" evidence="23">
    <location>
        <begin position="1"/>
        <end position="22"/>
    </location>
</feature>
<dbReference type="Gene3D" id="3.30.200.20">
    <property type="entry name" value="Phosphorylase Kinase, domain 1"/>
    <property type="match status" value="1"/>
</dbReference>
<dbReference type="InterPro" id="IPR001881">
    <property type="entry name" value="EGF-like_Ca-bd_dom"/>
</dbReference>
<evidence type="ECO:0000256" key="6">
    <source>
        <dbReference type="ARBA" id="ARBA00022692"/>
    </source>
</evidence>
<evidence type="ECO:0000256" key="23">
    <source>
        <dbReference type="SAM" id="SignalP"/>
    </source>
</evidence>
<dbReference type="FunFam" id="3.30.200.20:FF:000043">
    <property type="entry name" value="Wall-associated receptor kinase 2"/>
    <property type="match status" value="1"/>
</dbReference>
<keyword evidence="9 20" id="KW-0547">Nucleotide-binding</keyword>
<evidence type="ECO:0000259" key="24">
    <source>
        <dbReference type="PROSITE" id="PS50011"/>
    </source>
</evidence>
<organism evidence="26 27">
    <name type="scientific">Eucalyptus globulus</name>
    <name type="common">Tasmanian blue gum</name>
    <dbReference type="NCBI Taxonomy" id="34317"/>
    <lineage>
        <taxon>Eukaryota</taxon>
        <taxon>Viridiplantae</taxon>
        <taxon>Streptophyta</taxon>
        <taxon>Embryophyta</taxon>
        <taxon>Tracheophyta</taxon>
        <taxon>Spermatophyta</taxon>
        <taxon>Magnoliopsida</taxon>
        <taxon>eudicotyledons</taxon>
        <taxon>Gunneridae</taxon>
        <taxon>Pentapetalae</taxon>
        <taxon>rosids</taxon>
        <taxon>malvids</taxon>
        <taxon>Myrtales</taxon>
        <taxon>Myrtaceae</taxon>
        <taxon>Myrtoideae</taxon>
        <taxon>Eucalypteae</taxon>
        <taxon>Eucalyptus</taxon>
    </lineage>
</organism>
<dbReference type="Proteomes" id="UP001634007">
    <property type="component" value="Unassembled WGS sequence"/>
</dbReference>
<dbReference type="Pfam" id="PF07645">
    <property type="entry name" value="EGF_CA"/>
    <property type="match status" value="1"/>
</dbReference>
<keyword evidence="12 22" id="KW-1133">Transmembrane helix</keyword>
<keyword evidence="10" id="KW-0418">Kinase</keyword>
<dbReference type="Pfam" id="PF00069">
    <property type="entry name" value="Pkinase"/>
    <property type="match status" value="1"/>
</dbReference>
<feature type="domain" description="Protein kinase" evidence="24">
    <location>
        <begin position="422"/>
        <end position="709"/>
    </location>
</feature>
<comment type="catalytic activity">
    <reaction evidence="16">
        <text>L-seryl-[protein] + ATP = O-phospho-L-seryl-[protein] + ADP + H(+)</text>
        <dbReference type="Rhea" id="RHEA:17989"/>
        <dbReference type="Rhea" id="RHEA-COMP:9863"/>
        <dbReference type="Rhea" id="RHEA-COMP:11604"/>
        <dbReference type="ChEBI" id="CHEBI:15378"/>
        <dbReference type="ChEBI" id="CHEBI:29999"/>
        <dbReference type="ChEBI" id="CHEBI:30616"/>
        <dbReference type="ChEBI" id="CHEBI:83421"/>
        <dbReference type="ChEBI" id="CHEBI:456216"/>
    </reaction>
</comment>
<evidence type="ECO:0000256" key="5">
    <source>
        <dbReference type="ARBA" id="ARBA00022679"/>
    </source>
</evidence>